<proteinExistence type="predicted"/>
<name>A0A9N9GE65_9GLOM</name>
<protein>
    <submittedName>
        <fullName evidence="2">12067_t:CDS:1</fullName>
    </submittedName>
</protein>
<reference evidence="2" key="1">
    <citation type="submission" date="2021-06" db="EMBL/GenBank/DDBJ databases">
        <authorList>
            <person name="Kallberg Y."/>
            <person name="Tangrot J."/>
            <person name="Rosling A."/>
        </authorList>
    </citation>
    <scope>NUCLEOTIDE SEQUENCE</scope>
    <source>
        <strain evidence="2">FL130A</strain>
    </source>
</reference>
<evidence type="ECO:0000259" key="1">
    <source>
        <dbReference type="Pfam" id="PF26633"/>
    </source>
</evidence>
<dbReference type="InterPro" id="IPR058519">
    <property type="entry name" value="DUF8206"/>
</dbReference>
<sequence>MDDEFNMRTIKIGNDDPNEQSKTIGMSAQGCKSYVFHADENTSIRLIDTPGTGDTREIVQDKKNFESILKYIGQHKHLNGIYFLLKPNNARLNVVFRFCIQELLSHLHRNAKDNVSFCFTNTRSTFYHPGNTINPLKKQFSDLKERSKVEIKINKDTSYCFDNKSVRFLTAIKNGITFTEENQISFAKSWERSVGESLRLLKHLVTRTPYKVKDTLSLNDARNIVILLSKPLAEMGQLIQMNISKIQDQQKEIANSTQTIGQLEDRLYIEQIDLEPMQLGYPRTVCTSHNCVKVLSIGSRKKINYKTNCHERCYLSGVACDMVNNAALQTCSAITNGICQKCLCNWTKHIHITYENKHVTVRVIDQNVEKEIKKKRSFRETKKAVISTYQKRIDDLKKEQQTIAHINVRFAQFLRQSAIAPFNDAYADYLDHFITEENMKKNADPNNYDNRILEGLKSTKKEYMEKIMVIKKAIENDDPSLQPISPDDIANFEQQLYKLSLNGQTLKKIKEQAEFGQNNKFVYEEKHVKPSQRTHGSLLSRIVSLAFN</sequence>
<keyword evidence="3" id="KW-1185">Reference proteome</keyword>
<comment type="caution">
    <text evidence="2">The sequence shown here is derived from an EMBL/GenBank/DDBJ whole genome shotgun (WGS) entry which is preliminary data.</text>
</comment>
<dbReference type="Proteomes" id="UP000789508">
    <property type="component" value="Unassembled WGS sequence"/>
</dbReference>
<dbReference type="Gene3D" id="3.40.50.300">
    <property type="entry name" value="P-loop containing nucleotide triphosphate hydrolases"/>
    <property type="match status" value="1"/>
</dbReference>
<dbReference type="PANTHER" id="PTHR32046:SF11">
    <property type="entry name" value="IMMUNE-ASSOCIATED NUCLEOTIDE-BINDING PROTEIN 10-LIKE"/>
    <property type="match status" value="1"/>
</dbReference>
<dbReference type="EMBL" id="CAJVPS010003903">
    <property type="protein sequence ID" value="CAG8596056.1"/>
    <property type="molecule type" value="Genomic_DNA"/>
</dbReference>
<gene>
    <name evidence="2" type="ORF">ALEPTO_LOCUS7925</name>
</gene>
<dbReference type="Pfam" id="PF26633">
    <property type="entry name" value="DUF8206"/>
    <property type="match status" value="1"/>
</dbReference>
<dbReference type="AlphaFoldDB" id="A0A9N9GE65"/>
<feature type="domain" description="DUF8206" evidence="1">
    <location>
        <begin position="278"/>
        <end position="355"/>
    </location>
</feature>
<dbReference type="PANTHER" id="PTHR32046">
    <property type="entry name" value="G DOMAIN-CONTAINING PROTEIN"/>
    <property type="match status" value="1"/>
</dbReference>
<evidence type="ECO:0000313" key="2">
    <source>
        <dbReference type="EMBL" id="CAG8596056.1"/>
    </source>
</evidence>
<dbReference type="OrthoDB" id="8954335at2759"/>
<evidence type="ECO:0000313" key="3">
    <source>
        <dbReference type="Proteomes" id="UP000789508"/>
    </source>
</evidence>
<accession>A0A9N9GE65</accession>
<dbReference type="InterPro" id="IPR027417">
    <property type="entry name" value="P-loop_NTPase"/>
</dbReference>
<organism evidence="2 3">
    <name type="scientific">Ambispora leptoticha</name>
    <dbReference type="NCBI Taxonomy" id="144679"/>
    <lineage>
        <taxon>Eukaryota</taxon>
        <taxon>Fungi</taxon>
        <taxon>Fungi incertae sedis</taxon>
        <taxon>Mucoromycota</taxon>
        <taxon>Glomeromycotina</taxon>
        <taxon>Glomeromycetes</taxon>
        <taxon>Archaeosporales</taxon>
        <taxon>Ambisporaceae</taxon>
        <taxon>Ambispora</taxon>
    </lineage>
</organism>